<keyword evidence="3" id="KW-1133">Transmembrane helix</keyword>
<protein>
    <submittedName>
        <fullName evidence="4">Uncharacterized protein</fullName>
    </submittedName>
</protein>
<feature type="transmembrane region" description="Helical" evidence="3">
    <location>
        <begin position="107"/>
        <end position="126"/>
    </location>
</feature>
<name>T1JE78_STRMM</name>
<dbReference type="PANTHER" id="PTHR45632">
    <property type="entry name" value="LD33804P"/>
    <property type="match status" value="1"/>
</dbReference>
<evidence type="ECO:0000313" key="5">
    <source>
        <dbReference type="Proteomes" id="UP000014500"/>
    </source>
</evidence>
<evidence type="ECO:0000313" key="4">
    <source>
        <dbReference type="EnsemblMetazoa" id="SMAR012119-PA"/>
    </source>
</evidence>
<dbReference type="Pfam" id="PF01344">
    <property type="entry name" value="Kelch_1"/>
    <property type="match status" value="1"/>
</dbReference>
<keyword evidence="2" id="KW-0677">Repeat</keyword>
<evidence type="ECO:0000256" key="2">
    <source>
        <dbReference type="ARBA" id="ARBA00022737"/>
    </source>
</evidence>
<accession>T1JE78</accession>
<reference evidence="5" key="1">
    <citation type="submission" date="2011-05" db="EMBL/GenBank/DDBJ databases">
        <authorList>
            <person name="Richards S.R."/>
            <person name="Qu J."/>
            <person name="Jiang H."/>
            <person name="Jhangiani S.N."/>
            <person name="Agravi P."/>
            <person name="Goodspeed R."/>
            <person name="Gross S."/>
            <person name="Mandapat C."/>
            <person name="Jackson L."/>
            <person name="Mathew T."/>
            <person name="Pu L."/>
            <person name="Thornton R."/>
            <person name="Saada N."/>
            <person name="Wilczek-Boney K.B."/>
            <person name="Lee S."/>
            <person name="Kovar C."/>
            <person name="Wu Y."/>
            <person name="Scherer S.E."/>
            <person name="Worley K.C."/>
            <person name="Muzny D.M."/>
            <person name="Gibbs R."/>
        </authorList>
    </citation>
    <scope>NUCLEOTIDE SEQUENCE</scope>
    <source>
        <strain evidence="5">Brora</strain>
    </source>
</reference>
<dbReference type="InterPro" id="IPR006652">
    <property type="entry name" value="Kelch_1"/>
</dbReference>
<reference evidence="4" key="2">
    <citation type="submission" date="2015-02" db="UniProtKB">
        <authorList>
            <consortium name="EnsemblMetazoa"/>
        </authorList>
    </citation>
    <scope>IDENTIFICATION</scope>
</reference>
<dbReference type="HOGENOM" id="CLU_1779765_0_0_1"/>
<dbReference type="EMBL" id="JH432116">
    <property type="status" value="NOT_ANNOTATED_CDS"/>
    <property type="molecule type" value="Genomic_DNA"/>
</dbReference>
<dbReference type="PANTHER" id="PTHR45632:SF3">
    <property type="entry name" value="KELCH-LIKE PROTEIN 32"/>
    <property type="match status" value="1"/>
</dbReference>
<sequence>MLYRHFLVSWDGVYECRGHIYAVRGNDKDRNVECFDRNSGQWSSIDPLGTTQMAMTIGVLDGHVWVCGGLGHTPKNSKRSEVMDTMECLCPENNSWHYCPPLRYPRCFAAMTISLVICAFLVVLFGTRDAPDPKITGFRMPNFTEF</sequence>
<evidence type="ECO:0000256" key="1">
    <source>
        <dbReference type="ARBA" id="ARBA00022441"/>
    </source>
</evidence>
<dbReference type="PhylomeDB" id="T1JE78"/>
<keyword evidence="1" id="KW-0880">Kelch repeat</keyword>
<keyword evidence="3" id="KW-0472">Membrane</keyword>
<evidence type="ECO:0000256" key="3">
    <source>
        <dbReference type="SAM" id="Phobius"/>
    </source>
</evidence>
<organism evidence="4 5">
    <name type="scientific">Strigamia maritima</name>
    <name type="common">European centipede</name>
    <name type="synonym">Geophilus maritimus</name>
    <dbReference type="NCBI Taxonomy" id="126957"/>
    <lineage>
        <taxon>Eukaryota</taxon>
        <taxon>Metazoa</taxon>
        <taxon>Ecdysozoa</taxon>
        <taxon>Arthropoda</taxon>
        <taxon>Myriapoda</taxon>
        <taxon>Chilopoda</taxon>
        <taxon>Pleurostigmophora</taxon>
        <taxon>Geophilomorpha</taxon>
        <taxon>Linotaeniidae</taxon>
        <taxon>Strigamia</taxon>
    </lineage>
</organism>
<proteinExistence type="predicted"/>
<dbReference type="Proteomes" id="UP000014500">
    <property type="component" value="Unassembled WGS sequence"/>
</dbReference>
<dbReference type="EnsemblMetazoa" id="SMAR012119-RA">
    <property type="protein sequence ID" value="SMAR012119-PA"/>
    <property type="gene ID" value="SMAR012119"/>
</dbReference>
<dbReference type="AlphaFoldDB" id="T1JE78"/>
<dbReference type="SUPFAM" id="SSF117281">
    <property type="entry name" value="Kelch motif"/>
    <property type="match status" value="1"/>
</dbReference>
<keyword evidence="3" id="KW-0812">Transmembrane</keyword>
<dbReference type="Gene3D" id="2.120.10.80">
    <property type="entry name" value="Kelch-type beta propeller"/>
    <property type="match status" value="1"/>
</dbReference>
<keyword evidence="5" id="KW-1185">Reference proteome</keyword>
<dbReference type="SMART" id="SM00612">
    <property type="entry name" value="Kelch"/>
    <property type="match status" value="2"/>
</dbReference>
<dbReference type="InterPro" id="IPR015915">
    <property type="entry name" value="Kelch-typ_b-propeller"/>
</dbReference>